<evidence type="ECO:0000256" key="2">
    <source>
        <dbReference type="ARBA" id="ARBA00022475"/>
    </source>
</evidence>
<evidence type="ECO:0000256" key="6">
    <source>
        <dbReference type="SAM" id="Phobius"/>
    </source>
</evidence>
<keyword evidence="3 6" id="KW-0812">Transmembrane</keyword>
<dbReference type="InterPro" id="IPR000160">
    <property type="entry name" value="GGDEF_dom"/>
</dbReference>
<sequence>MLGTLFQNFCVMITLLTITMTLLPAQPAELSSRQRGLIVLCMCIIPVVLYAFGFELAAGLKIDLRYVPVALSTLWAGPLVGLLVATPLLLVRLLNFNAGSLPAVISMVMLILVASLLRRKFNLAQQSAALSWKKWPYVVLVFSLSGIGLLISPNGLSRLASIYLPLLLLNTAGLYVAAAVIRHRLVTVKTYHHALAQSRLDALTGLPNRRAFDRDLEQLSEGQVVMMLDIDHFKAVNDLYGHQQGDQVLRAVGDTLLGTLRQTDSAYRFGGEEFAVILRGVNEGAEALVGERLRQAVNRCKVGPELGLTVTVSVGLARHQARQGERSPLPADTLKRADQALYDAKAGGRNRVCVAAKEPAVR</sequence>
<dbReference type="PROSITE" id="PS50887">
    <property type="entry name" value="GGDEF"/>
    <property type="match status" value="1"/>
</dbReference>
<feature type="transmembrane region" description="Helical" evidence="6">
    <location>
        <begin position="69"/>
        <end position="90"/>
    </location>
</feature>
<keyword evidence="4 6" id="KW-1133">Transmembrane helix</keyword>
<protein>
    <recommendedName>
        <fullName evidence="7">GGDEF domain-containing protein</fullName>
    </recommendedName>
</protein>
<name>A0ABP9V9H4_9DEIO</name>
<reference evidence="8 9" key="1">
    <citation type="submission" date="2024-02" db="EMBL/GenBank/DDBJ databases">
        <title>Deinococcus xinjiangensis NBRC 107630.</title>
        <authorList>
            <person name="Ichikawa N."/>
            <person name="Katano-Makiyama Y."/>
            <person name="Hidaka K."/>
        </authorList>
    </citation>
    <scope>NUCLEOTIDE SEQUENCE [LARGE SCALE GENOMIC DNA]</scope>
    <source>
        <strain evidence="8 9">NBRC 107630</strain>
    </source>
</reference>
<accession>A0ABP9V9H4</accession>
<evidence type="ECO:0000256" key="1">
    <source>
        <dbReference type="ARBA" id="ARBA00004651"/>
    </source>
</evidence>
<keyword evidence="5 6" id="KW-0472">Membrane</keyword>
<feature type="transmembrane region" description="Helical" evidence="6">
    <location>
        <begin position="162"/>
        <end position="181"/>
    </location>
</feature>
<dbReference type="PANTHER" id="PTHR45138">
    <property type="entry name" value="REGULATORY COMPONENTS OF SENSORY TRANSDUCTION SYSTEM"/>
    <property type="match status" value="1"/>
</dbReference>
<evidence type="ECO:0000313" key="8">
    <source>
        <dbReference type="EMBL" id="GAA5501928.1"/>
    </source>
</evidence>
<comment type="subcellular location">
    <subcellularLocation>
        <location evidence="1">Cell membrane</location>
        <topology evidence="1">Multi-pass membrane protein</topology>
    </subcellularLocation>
</comment>
<evidence type="ECO:0000313" key="9">
    <source>
        <dbReference type="Proteomes" id="UP001458946"/>
    </source>
</evidence>
<comment type="caution">
    <text evidence="8">The sequence shown here is derived from an EMBL/GenBank/DDBJ whole genome shotgun (WGS) entry which is preliminary data.</text>
</comment>
<dbReference type="CDD" id="cd01949">
    <property type="entry name" value="GGDEF"/>
    <property type="match status" value="1"/>
</dbReference>
<dbReference type="InterPro" id="IPR050469">
    <property type="entry name" value="Diguanylate_Cyclase"/>
</dbReference>
<evidence type="ECO:0000259" key="7">
    <source>
        <dbReference type="PROSITE" id="PS50887"/>
    </source>
</evidence>
<feature type="transmembrane region" description="Helical" evidence="6">
    <location>
        <begin position="37"/>
        <end position="57"/>
    </location>
</feature>
<dbReference type="InterPro" id="IPR043128">
    <property type="entry name" value="Rev_trsase/Diguanyl_cyclase"/>
</dbReference>
<gene>
    <name evidence="8" type="ORF">Dxin01_01667</name>
</gene>
<dbReference type="PANTHER" id="PTHR45138:SF9">
    <property type="entry name" value="DIGUANYLATE CYCLASE DGCM-RELATED"/>
    <property type="match status" value="1"/>
</dbReference>
<evidence type="ECO:0000256" key="5">
    <source>
        <dbReference type="ARBA" id="ARBA00023136"/>
    </source>
</evidence>
<organism evidence="8 9">
    <name type="scientific">Deinococcus xinjiangensis</name>
    <dbReference type="NCBI Taxonomy" id="457454"/>
    <lineage>
        <taxon>Bacteria</taxon>
        <taxon>Thermotogati</taxon>
        <taxon>Deinococcota</taxon>
        <taxon>Deinococci</taxon>
        <taxon>Deinococcales</taxon>
        <taxon>Deinococcaceae</taxon>
        <taxon>Deinococcus</taxon>
    </lineage>
</organism>
<dbReference type="Gene3D" id="3.30.70.270">
    <property type="match status" value="1"/>
</dbReference>
<feature type="transmembrane region" description="Helical" evidence="6">
    <location>
        <begin position="137"/>
        <end position="156"/>
    </location>
</feature>
<dbReference type="InterPro" id="IPR029787">
    <property type="entry name" value="Nucleotide_cyclase"/>
</dbReference>
<dbReference type="EMBL" id="BAABRN010000015">
    <property type="protein sequence ID" value="GAA5501928.1"/>
    <property type="molecule type" value="Genomic_DNA"/>
</dbReference>
<feature type="domain" description="GGDEF" evidence="7">
    <location>
        <begin position="221"/>
        <end position="357"/>
    </location>
</feature>
<keyword evidence="9" id="KW-1185">Reference proteome</keyword>
<dbReference type="SMART" id="SM00267">
    <property type="entry name" value="GGDEF"/>
    <property type="match status" value="1"/>
</dbReference>
<dbReference type="Pfam" id="PF07694">
    <property type="entry name" value="5TM-5TMR_LYT"/>
    <property type="match status" value="1"/>
</dbReference>
<dbReference type="Pfam" id="PF00990">
    <property type="entry name" value="GGDEF"/>
    <property type="match status" value="1"/>
</dbReference>
<dbReference type="SUPFAM" id="SSF55073">
    <property type="entry name" value="Nucleotide cyclase"/>
    <property type="match status" value="1"/>
</dbReference>
<evidence type="ECO:0000256" key="3">
    <source>
        <dbReference type="ARBA" id="ARBA00022692"/>
    </source>
</evidence>
<keyword evidence="2" id="KW-1003">Cell membrane</keyword>
<dbReference type="InterPro" id="IPR011620">
    <property type="entry name" value="Sig_transdc_His_kinase_LytS_TM"/>
</dbReference>
<feature type="transmembrane region" description="Helical" evidence="6">
    <location>
        <begin position="96"/>
        <end position="117"/>
    </location>
</feature>
<proteinExistence type="predicted"/>
<dbReference type="NCBIfam" id="TIGR00254">
    <property type="entry name" value="GGDEF"/>
    <property type="match status" value="1"/>
</dbReference>
<dbReference type="Proteomes" id="UP001458946">
    <property type="component" value="Unassembled WGS sequence"/>
</dbReference>
<evidence type="ECO:0000256" key="4">
    <source>
        <dbReference type="ARBA" id="ARBA00022989"/>
    </source>
</evidence>